<protein>
    <submittedName>
        <fullName evidence="1">Uncharacterized protein</fullName>
    </submittedName>
</protein>
<organism evidence="1 2">
    <name type="scientific">Dreissena polymorpha</name>
    <name type="common">Zebra mussel</name>
    <name type="synonym">Mytilus polymorpha</name>
    <dbReference type="NCBI Taxonomy" id="45954"/>
    <lineage>
        <taxon>Eukaryota</taxon>
        <taxon>Metazoa</taxon>
        <taxon>Spiralia</taxon>
        <taxon>Lophotrochozoa</taxon>
        <taxon>Mollusca</taxon>
        <taxon>Bivalvia</taxon>
        <taxon>Autobranchia</taxon>
        <taxon>Heteroconchia</taxon>
        <taxon>Euheterodonta</taxon>
        <taxon>Imparidentia</taxon>
        <taxon>Neoheterodontei</taxon>
        <taxon>Myida</taxon>
        <taxon>Dreissenoidea</taxon>
        <taxon>Dreissenidae</taxon>
        <taxon>Dreissena</taxon>
    </lineage>
</organism>
<name>A0A9D4FWB8_DREPO</name>
<gene>
    <name evidence="1" type="ORF">DPMN_132533</name>
</gene>
<evidence type="ECO:0000313" key="2">
    <source>
        <dbReference type="Proteomes" id="UP000828390"/>
    </source>
</evidence>
<proteinExistence type="predicted"/>
<accession>A0A9D4FWB8</accession>
<dbReference type="AlphaFoldDB" id="A0A9D4FWB8"/>
<dbReference type="Proteomes" id="UP000828390">
    <property type="component" value="Unassembled WGS sequence"/>
</dbReference>
<comment type="caution">
    <text evidence="1">The sequence shown here is derived from an EMBL/GenBank/DDBJ whole genome shotgun (WGS) entry which is preliminary data.</text>
</comment>
<sequence>MLMFISMSRCSCIFKISLSSTIAGGRNRSTCVIVFKNIIADMYAIIIDAEARQGTNEGCTTITGCSGLLV</sequence>
<evidence type="ECO:0000313" key="1">
    <source>
        <dbReference type="EMBL" id="KAH3804251.1"/>
    </source>
</evidence>
<keyword evidence="2" id="KW-1185">Reference proteome</keyword>
<reference evidence="1" key="2">
    <citation type="submission" date="2020-11" db="EMBL/GenBank/DDBJ databases">
        <authorList>
            <person name="McCartney M.A."/>
            <person name="Auch B."/>
            <person name="Kono T."/>
            <person name="Mallez S."/>
            <person name="Becker A."/>
            <person name="Gohl D.M."/>
            <person name="Silverstein K.A.T."/>
            <person name="Koren S."/>
            <person name="Bechman K.B."/>
            <person name="Herman A."/>
            <person name="Abrahante J.E."/>
            <person name="Garbe J."/>
        </authorList>
    </citation>
    <scope>NUCLEOTIDE SEQUENCE</scope>
    <source>
        <strain evidence="1">Duluth1</strain>
        <tissue evidence="1">Whole animal</tissue>
    </source>
</reference>
<dbReference type="EMBL" id="JAIWYP010000006">
    <property type="protein sequence ID" value="KAH3804251.1"/>
    <property type="molecule type" value="Genomic_DNA"/>
</dbReference>
<reference evidence="1" key="1">
    <citation type="journal article" date="2019" name="bioRxiv">
        <title>The Genome of the Zebra Mussel, Dreissena polymorpha: A Resource for Invasive Species Research.</title>
        <authorList>
            <person name="McCartney M.A."/>
            <person name="Auch B."/>
            <person name="Kono T."/>
            <person name="Mallez S."/>
            <person name="Zhang Y."/>
            <person name="Obille A."/>
            <person name="Becker A."/>
            <person name="Abrahante J.E."/>
            <person name="Garbe J."/>
            <person name="Badalamenti J.P."/>
            <person name="Herman A."/>
            <person name="Mangelson H."/>
            <person name="Liachko I."/>
            <person name="Sullivan S."/>
            <person name="Sone E.D."/>
            <person name="Koren S."/>
            <person name="Silverstein K.A.T."/>
            <person name="Beckman K.B."/>
            <person name="Gohl D.M."/>
        </authorList>
    </citation>
    <scope>NUCLEOTIDE SEQUENCE</scope>
    <source>
        <strain evidence="1">Duluth1</strain>
        <tissue evidence="1">Whole animal</tissue>
    </source>
</reference>